<dbReference type="KEGG" id="llu:AKJ09_08297"/>
<dbReference type="GO" id="GO:0005524">
    <property type="term" value="F:ATP binding"/>
    <property type="evidence" value="ECO:0007669"/>
    <property type="project" value="UniProtKB-KW"/>
</dbReference>
<sequence length="306" mass="30703">MKAFAPGKLVLTGAYAVLEGAPCIVVATSRGVVADTARRASFTTPEVEAALGSVAAPDVDASALFLDSRKLGLGASAAILVASLAAREAEAGRDVGDDDVRAALFSRAREAHATAQSGGSGVDVAASVFGGALRYTMGALPVRVTLPRGAHLSVFACGNSARTSDLRGKVDALAASSPALHRECMDALQSLARDAAQAVDAGALERLVDVVRRTSAALARLGDAAGAPIVPTELRELSDIAARESAAFCVSGAGGGDVAVYLGSAPPSAAFLTRASALGLLRLDLGLDEKGVRALPTPAVFATADV</sequence>
<dbReference type="STRING" id="1391654.AKJ09_08297"/>
<dbReference type="InterPro" id="IPR036554">
    <property type="entry name" value="GHMP_kinase_C_sf"/>
</dbReference>
<reference evidence="7 8" key="1">
    <citation type="submission" date="2015-08" db="EMBL/GenBank/DDBJ databases">
        <authorList>
            <person name="Babu N.S."/>
            <person name="Beckwith C.J."/>
            <person name="Beseler K.G."/>
            <person name="Brison A."/>
            <person name="Carone J.V."/>
            <person name="Caskin T.P."/>
            <person name="Diamond M."/>
            <person name="Durham M.E."/>
            <person name="Foxe J.M."/>
            <person name="Go M."/>
            <person name="Henderson B.A."/>
            <person name="Jones I.B."/>
            <person name="McGettigan J.A."/>
            <person name="Micheletti S.J."/>
            <person name="Nasrallah M.E."/>
            <person name="Ortiz D."/>
            <person name="Piller C.R."/>
            <person name="Privatt S.R."/>
            <person name="Schneider S.L."/>
            <person name="Sharp S."/>
            <person name="Smith T.C."/>
            <person name="Stanton J.D."/>
            <person name="Ullery H.E."/>
            <person name="Wilson R.J."/>
            <person name="Serrano M.G."/>
            <person name="Buck G."/>
            <person name="Lee V."/>
            <person name="Wang Y."/>
            <person name="Carvalho R."/>
            <person name="Voegtly L."/>
            <person name="Shi R."/>
            <person name="Duckworth R."/>
            <person name="Johnson A."/>
            <person name="Loviza R."/>
            <person name="Walstead R."/>
            <person name="Shah Z."/>
            <person name="Kiflezghi M."/>
            <person name="Wade K."/>
            <person name="Ball S.L."/>
            <person name="Bradley K.W."/>
            <person name="Asai D.J."/>
            <person name="Bowman C.A."/>
            <person name="Russell D.A."/>
            <person name="Pope W.H."/>
            <person name="Jacobs-Sera D."/>
            <person name="Hendrix R.W."/>
            <person name="Hatfull G.F."/>
        </authorList>
    </citation>
    <scope>NUCLEOTIDE SEQUENCE [LARGE SCALE GENOMIC DNA]</scope>
    <source>
        <strain evidence="7 8">DSM 27648</strain>
    </source>
</reference>
<dbReference type="Gene3D" id="3.30.70.890">
    <property type="entry name" value="GHMP kinase, C-terminal domain"/>
    <property type="match status" value="1"/>
</dbReference>
<comment type="pathway">
    <text evidence="1">Isoprenoid biosynthesis; isopentenyl diphosphate biosynthesis via mevalonate pathway; isopentenyl diphosphate from (R)-mevalonate: step 2/3.</text>
</comment>
<evidence type="ECO:0000256" key="4">
    <source>
        <dbReference type="ARBA" id="ARBA00022741"/>
    </source>
</evidence>
<evidence type="ECO:0000256" key="6">
    <source>
        <dbReference type="ARBA" id="ARBA00022840"/>
    </source>
</evidence>
<dbReference type="GO" id="GO:0004631">
    <property type="term" value="F:phosphomevalonate kinase activity"/>
    <property type="evidence" value="ECO:0007669"/>
    <property type="project" value="UniProtKB-EC"/>
</dbReference>
<dbReference type="PANTHER" id="PTHR31814">
    <property type="match status" value="1"/>
</dbReference>
<dbReference type="SUPFAM" id="SSF54211">
    <property type="entry name" value="Ribosomal protein S5 domain 2-like"/>
    <property type="match status" value="1"/>
</dbReference>
<evidence type="ECO:0000256" key="3">
    <source>
        <dbReference type="ARBA" id="ARBA00022679"/>
    </source>
</evidence>
<accession>A0A0K1Q7C6</accession>
<dbReference type="PANTHER" id="PTHR31814:SF2">
    <property type="entry name" value="PHOSPHOMEVALONATE KINASE"/>
    <property type="match status" value="1"/>
</dbReference>
<dbReference type="Proteomes" id="UP000064967">
    <property type="component" value="Chromosome"/>
</dbReference>
<dbReference type="Gene3D" id="3.30.230.10">
    <property type="match status" value="2"/>
</dbReference>
<dbReference type="InterPro" id="IPR035102">
    <property type="entry name" value="Phosphomevalonate_kinase"/>
</dbReference>
<evidence type="ECO:0000313" key="7">
    <source>
        <dbReference type="EMBL" id="AKV01634.1"/>
    </source>
</evidence>
<keyword evidence="8" id="KW-1185">Reference proteome</keyword>
<organism evidence="7 8">
    <name type="scientific">Labilithrix luteola</name>
    <dbReference type="NCBI Taxonomy" id="1391654"/>
    <lineage>
        <taxon>Bacteria</taxon>
        <taxon>Pseudomonadati</taxon>
        <taxon>Myxococcota</taxon>
        <taxon>Polyangia</taxon>
        <taxon>Polyangiales</taxon>
        <taxon>Labilitrichaceae</taxon>
        <taxon>Labilithrix</taxon>
    </lineage>
</organism>
<evidence type="ECO:0000313" key="8">
    <source>
        <dbReference type="Proteomes" id="UP000064967"/>
    </source>
</evidence>
<protein>
    <recommendedName>
        <fullName evidence="2">phosphomevalonate kinase</fullName>
        <ecNumber evidence="2">2.7.4.2</ecNumber>
    </recommendedName>
</protein>
<dbReference type="RefSeq" id="WP_146652695.1">
    <property type="nucleotide sequence ID" value="NZ_CP012333.1"/>
</dbReference>
<evidence type="ECO:0000256" key="5">
    <source>
        <dbReference type="ARBA" id="ARBA00022777"/>
    </source>
</evidence>
<keyword evidence="5 7" id="KW-0418">Kinase</keyword>
<keyword evidence="3" id="KW-0808">Transferase</keyword>
<gene>
    <name evidence="7" type="ORF">AKJ09_08297</name>
</gene>
<name>A0A0K1Q7C6_9BACT</name>
<dbReference type="EC" id="2.7.4.2" evidence="2"/>
<dbReference type="AlphaFoldDB" id="A0A0K1Q7C6"/>
<dbReference type="InterPro" id="IPR014721">
    <property type="entry name" value="Ribsml_uS5_D2-typ_fold_subgr"/>
</dbReference>
<dbReference type="InterPro" id="IPR020568">
    <property type="entry name" value="Ribosomal_Su5_D2-typ_SF"/>
</dbReference>
<proteinExistence type="predicted"/>
<dbReference type="SUPFAM" id="SSF55060">
    <property type="entry name" value="GHMP Kinase, C-terminal domain"/>
    <property type="match status" value="1"/>
</dbReference>
<evidence type="ECO:0000256" key="1">
    <source>
        <dbReference type="ARBA" id="ARBA00005017"/>
    </source>
</evidence>
<dbReference type="EMBL" id="CP012333">
    <property type="protein sequence ID" value="AKV01634.1"/>
    <property type="molecule type" value="Genomic_DNA"/>
</dbReference>
<keyword evidence="4" id="KW-0547">Nucleotide-binding</keyword>
<dbReference type="OrthoDB" id="1522677at2"/>
<keyword evidence="6" id="KW-0067">ATP-binding</keyword>
<evidence type="ECO:0000256" key="2">
    <source>
        <dbReference type="ARBA" id="ARBA00012958"/>
    </source>
</evidence>